<comment type="similarity">
    <text evidence="3">Belongs to the bacterial histone-like protein family.</text>
</comment>
<evidence type="ECO:0000256" key="4">
    <source>
        <dbReference type="SAM" id="MobiDB-lite"/>
    </source>
</evidence>
<accession>A0ABN6RLY2</accession>
<evidence type="ECO:0000256" key="3">
    <source>
        <dbReference type="RuleBase" id="RU003939"/>
    </source>
</evidence>
<keyword evidence="1" id="KW-0226">DNA condensation</keyword>
<dbReference type="PANTHER" id="PTHR33175">
    <property type="entry name" value="DNA-BINDING PROTEIN HU"/>
    <property type="match status" value="1"/>
</dbReference>
<dbReference type="PANTHER" id="PTHR33175:SF3">
    <property type="entry name" value="DNA-BINDING PROTEIN HU-BETA"/>
    <property type="match status" value="1"/>
</dbReference>
<evidence type="ECO:0000313" key="5">
    <source>
        <dbReference type="EMBL" id="BDP43341.1"/>
    </source>
</evidence>
<proteinExistence type="inferred from homology"/>
<gene>
    <name evidence="5" type="ORF">DAETH_33100</name>
</gene>
<reference evidence="5" key="1">
    <citation type="submission" date="2022-07" db="EMBL/GenBank/DDBJ databases">
        <title>Complete Genome Sequence of the Radioresistant Bacterium Deinococcus aetherius ST0316, Isolated from the Air Dust collected in Lower Stratosphere above Japan.</title>
        <authorList>
            <person name="Satoh K."/>
            <person name="Hagiwara K."/>
            <person name="Katsumata K."/>
            <person name="Kubo A."/>
            <person name="Yokobori S."/>
            <person name="Yamagishi A."/>
            <person name="Oono Y."/>
            <person name="Narumi I."/>
        </authorList>
    </citation>
    <scope>NUCLEOTIDE SEQUENCE</scope>
    <source>
        <strain evidence="5">ST0316</strain>
        <plasmid evidence="5">pDAETH-1</plasmid>
    </source>
</reference>
<dbReference type="Proteomes" id="UP001064971">
    <property type="component" value="Plasmid pDAETH-1"/>
</dbReference>
<geneLocation type="plasmid" evidence="5 6">
    <name>pDAETH-1</name>
</geneLocation>
<dbReference type="EMBL" id="AP026561">
    <property type="protein sequence ID" value="BDP43341.1"/>
    <property type="molecule type" value="Genomic_DNA"/>
</dbReference>
<evidence type="ECO:0000313" key="6">
    <source>
        <dbReference type="Proteomes" id="UP001064971"/>
    </source>
</evidence>
<evidence type="ECO:0000256" key="1">
    <source>
        <dbReference type="ARBA" id="ARBA00023067"/>
    </source>
</evidence>
<sequence>MPAGFTVETFVLDASLSPRDLEAFENNGLHSESAAVTLQAMTKKAAKAPAKKTSAKQQVVEAEPAPQALTESSEGGKIAKTQLVEGVAQQSGLPKKQAGQVVDAAMEVIVDALRSGKSVGLPGLGTLSVKQTAARTGVRPGTSERIQIPAGRKVAFKVANTLKGALGGTGDAAASE</sequence>
<name>A0ABN6RLY2_9DEIO</name>
<feature type="region of interest" description="Disordered" evidence="4">
    <location>
        <begin position="48"/>
        <end position="76"/>
    </location>
</feature>
<dbReference type="Pfam" id="PF00216">
    <property type="entry name" value="Bac_DNA_binding"/>
    <property type="match status" value="1"/>
</dbReference>
<keyword evidence="2" id="KW-0238">DNA-binding</keyword>
<dbReference type="InterPro" id="IPR010992">
    <property type="entry name" value="IHF-like_DNA-bd_dom_sf"/>
</dbReference>
<protein>
    <recommendedName>
        <fullName evidence="7">DNA-binding protein</fullName>
    </recommendedName>
</protein>
<dbReference type="SUPFAM" id="SSF47729">
    <property type="entry name" value="IHF-like DNA-binding proteins"/>
    <property type="match status" value="1"/>
</dbReference>
<dbReference type="InterPro" id="IPR000119">
    <property type="entry name" value="Hist_DNA-bd"/>
</dbReference>
<dbReference type="SMART" id="SM00411">
    <property type="entry name" value="BHL"/>
    <property type="match status" value="1"/>
</dbReference>
<dbReference type="Gene3D" id="4.10.520.10">
    <property type="entry name" value="IHF-like DNA-binding proteins"/>
    <property type="match status" value="1"/>
</dbReference>
<organism evidence="5 6">
    <name type="scientific">Deinococcus aetherius</name>
    <dbReference type="NCBI Taxonomy" id="200252"/>
    <lineage>
        <taxon>Bacteria</taxon>
        <taxon>Thermotogati</taxon>
        <taxon>Deinococcota</taxon>
        <taxon>Deinococci</taxon>
        <taxon>Deinococcales</taxon>
        <taxon>Deinococcaceae</taxon>
        <taxon>Deinococcus</taxon>
    </lineage>
</organism>
<keyword evidence="6" id="KW-1185">Reference proteome</keyword>
<evidence type="ECO:0000256" key="2">
    <source>
        <dbReference type="ARBA" id="ARBA00023125"/>
    </source>
</evidence>
<keyword evidence="5" id="KW-0614">Plasmid</keyword>
<evidence type="ECO:0008006" key="7">
    <source>
        <dbReference type="Google" id="ProtNLM"/>
    </source>
</evidence>